<evidence type="ECO:0000256" key="6">
    <source>
        <dbReference type="SAM" id="SignalP"/>
    </source>
</evidence>
<evidence type="ECO:0000256" key="5">
    <source>
        <dbReference type="ARBA" id="ARBA00023295"/>
    </source>
</evidence>
<dbReference type="AlphaFoldDB" id="A0A4Y1WYB7"/>
<feature type="signal peptide" evidence="6">
    <location>
        <begin position="1"/>
        <end position="19"/>
    </location>
</feature>
<sequence>MKKLLSVCCALLLGGAAQAKPIEVASPDGRLRLTVEVTDRIDYTLRDGDDAVLGGEGLALRLADRTLGERPRLRRVSRSSADELLQRINPTKNAGVRNRYNAVRLDFAGGYALEFRLFDEGAAYRFVTSLPGGIDVMEERVRFTLPEGSEAWLSEVGGFNSMYEEPYTLRQLSAFGPDGRMTYLPVLTAEPSGRKVLLAESDLRDYPCMFLRGDGRGGFTATFPRVPKEYGPKNDRSLEILSEETYIARTEGARTFPWRVAAVAREDADLVRQELVWLLAEPAAERDWSWVQPGLVSWDWWNGMRLTGVDFRAGRNTESYRRYIDFAAEYGIPYIIMDEGWSASTTDVFRPNPNLDLEELVAYGGQRGVRIILWLTWLAVERDMERLFGQLEEWGIAGVKIDFMDRSDQWMVSYYERVTRCAAEHRLLVDWHGSYTPKGLFRTYPNLVNYEGVLGMEQGARCQPENSNLLPFIRNAVGPMDFTPGAMLSAQPEENRSTNSNPMGSGTRAYQLALYVLFEAPLQMLADSPMAYERERPSAEFIASVPTTWDELRVLHAVCGKQLVVARRKGVKWYVGGFTNNEPFETEIALDFLPAGRKFRMTSFEDGVNADLQAMDYRRRVRIVDASTRIPVKMVRNGGWAAVIE</sequence>
<dbReference type="OrthoDB" id="1109141at2"/>
<dbReference type="PANTHER" id="PTHR35803:SF2">
    <property type="entry name" value="RETAINING ALPHA-GALACTOSIDASE"/>
    <property type="match status" value="1"/>
</dbReference>
<evidence type="ECO:0000256" key="2">
    <source>
        <dbReference type="ARBA" id="ARBA00011245"/>
    </source>
</evidence>
<dbReference type="Gene3D" id="3.20.20.70">
    <property type="entry name" value="Aldolase class I"/>
    <property type="match status" value="1"/>
</dbReference>
<evidence type="ECO:0000259" key="8">
    <source>
        <dbReference type="Pfam" id="PF14508"/>
    </source>
</evidence>
<evidence type="ECO:0000313" key="11">
    <source>
        <dbReference type="Proteomes" id="UP000319374"/>
    </source>
</evidence>
<dbReference type="InterPro" id="IPR013785">
    <property type="entry name" value="Aldolase_TIM"/>
</dbReference>
<dbReference type="InterPro" id="IPR052720">
    <property type="entry name" value="Glycosyl_hydrolase_97"/>
</dbReference>
<dbReference type="PANTHER" id="PTHR35803">
    <property type="entry name" value="GLUCAN 1,4-ALPHA-GLUCOSIDASE SUSB-RELATED"/>
    <property type="match status" value="1"/>
</dbReference>
<feature type="domain" description="Glycosyl-hydrolase 97 N-terminal" evidence="8">
    <location>
        <begin position="24"/>
        <end position="282"/>
    </location>
</feature>
<organism evidence="10 11">
    <name type="scientific">Alistipes dispar</name>
    <dbReference type="NCBI Taxonomy" id="2585119"/>
    <lineage>
        <taxon>Bacteria</taxon>
        <taxon>Pseudomonadati</taxon>
        <taxon>Bacteroidota</taxon>
        <taxon>Bacteroidia</taxon>
        <taxon>Bacteroidales</taxon>
        <taxon>Rikenellaceae</taxon>
        <taxon>Alistipes</taxon>
    </lineage>
</organism>
<accession>A0A4Y1WYB7</accession>
<dbReference type="InterPro" id="IPR019563">
    <property type="entry name" value="GH97_catalytic"/>
</dbReference>
<evidence type="ECO:0000256" key="3">
    <source>
        <dbReference type="ARBA" id="ARBA00022801"/>
    </source>
</evidence>
<evidence type="ECO:0000313" key="10">
    <source>
        <dbReference type="EMBL" id="BBL06063.1"/>
    </source>
</evidence>
<evidence type="ECO:0000256" key="4">
    <source>
        <dbReference type="ARBA" id="ARBA00022837"/>
    </source>
</evidence>
<keyword evidence="4" id="KW-0106">Calcium</keyword>
<dbReference type="RefSeq" id="WP_141427916.1">
    <property type="nucleotide sequence ID" value="NZ_AP019736.1"/>
</dbReference>
<dbReference type="InterPro" id="IPR013780">
    <property type="entry name" value="Glyco_hydro_b"/>
</dbReference>
<keyword evidence="11" id="KW-1185">Reference proteome</keyword>
<dbReference type="InterPro" id="IPR017853">
    <property type="entry name" value="GH"/>
</dbReference>
<feature type="domain" description="Glycosyl-hydrolase 97 C-terminal oligomerisation" evidence="9">
    <location>
        <begin position="548"/>
        <end position="644"/>
    </location>
</feature>
<evidence type="ECO:0000256" key="1">
    <source>
        <dbReference type="ARBA" id="ARBA00001913"/>
    </source>
</evidence>
<comment type="cofactor">
    <cofactor evidence="1">
        <name>Ca(2+)</name>
        <dbReference type="ChEBI" id="CHEBI:29108"/>
    </cofactor>
</comment>
<proteinExistence type="predicted"/>
<name>A0A4Y1WYB7_9BACT</name>
<dbReference type="Gene3D" id="2.70.98.10">
    <property type="match status" value="1"/>
</dbReference>
<dbReference type="GO" id="GO:0030246">
    <property type="term" value="F:carbohydrate binding"/>
    <property type="evidence" value="ECO:0007669"/>
    <property type="project" value="InterPro"/>
</dbReference>
<evidence type="ECO:0000259" key="9">
    <source>
        <dbReference type="Pfam" id="PF14509"/>
    </source>
</evidence>
<keyword evidence="6" id="KW-0732">Signal</keyword>
<dbReference type="KEGG" id="ada:A5CPEGH6_07010"/>
<keyword evidence="3" id="KW-0378">Hydrolase</keyword>
<dbReference type="EMBL" id="AP019736">
    <property type="protein sequence ID" value="BBL06063.1"/>
    <property type="molecule type" value="Genomic_DNA"/>
</dbReference>
<dbReference type="Gene3D" id="2.60.40.1180">
    <property type="entry name" value="Golgi alpha-mannosidase II"/>
    <property type="match status" value="1"/>
</dbReference>
<feature type="chain" id="PRO_5021196638" evidence="6">
    <location>
        <begin position="20"/>
        <end position="645"/>
    </location>
</feature>
<protein>
    <submittedName>
        <fullName evidence="10">Alpha-glucosidase</fullName>
    </submittedName>
</protein>
<dbReference type="InterPro" id="IPR029483">
    <property type="entry name" value="GH97_C"/>
</dbReference>
<dbReference type="SUPFAM" id="SSF51445">
    <property type="entry name" value="(Trans)glycosidases"/>
    <property type="match status" value="1"/>
</dbReference>
<dbReference type="Pfam" id="PF10566">
    <property type="entry name" value="Glyco_hydro_97"/>
    <property type="match status" value="1"/>
</dbReference>
<dbReference type="InterPro" id="IPR029486">
    <property type="entry name" value="GH97_N"/>
</dbReference>
<dbReference type="InterPro" id="IPR014718">
    <property type="entry name" value="GH-type_carb-bd"/>
</dbReference>
<keyword evidence="5" id="KW-0326">Glycosidase</keyword>
<gene>
    <name evidence="10" type="ORF">A5CPEGH6_07010</name>
</gene>
<dbReference type="Pfam" id="PF14509">
    <property type="entry name" value="GH97_C"/>
    <property type="match status" value="1"/>
</dbReference>
<comment type="subunit">
    <text evidence="2">Monomer.</text>
</comment>
<reference evidence="11" key="1">
    <citation type="submission" date="2019-06" db="EMBL/GenBank/DDBJ databases">
        <title>Alistipes onderdonkii subsp. vulgaris subsp. nov., Alistipes dispar sp. nov. and Alistipes communis sp. nov., isolated from human faeces, and creation of Alistipes onderdonkii subsp. onderdonkii subsp. nov.</title>
        <authorList>
            <person name="Sakamoto M."/>
            <person name="Ikeyama N."/>
            <person name="Ogata Y."/>
            <person name="Suda W."/>
            <person name="Iino T."/>
            <person name="Hattori M."/>
            <person name="Ohkuma M."/>
        </authorList>
    </citation>
    <scope>NUCLEOTIDE SEQUENCE [LARGE SCALE GENOMIC DNA]</scope>
    <source>
        <strain evidence="11">5CPEGH6</strain>
    </source>
</reference>
<dbReference type="GeneID" id="98672674"/>
<evidence type="ECO:0000259" key="7">
    <source>
        <dbReference type="Pfam" id="PF10566"/>
    </source>
</evidence>
<dbReference type="GO" id="GO:0016798">
    <property type="term" value="F:hydrolase activity, acting on glycosyl bonds"/>
    <property type="evidence" value="ECO:0007669"/>
    <property type="project" value="UniProtKB-KW"/>
</dbReference>
<dbReference type="Pfam" id="PF14508">
    <property type="entry name" value="GH97_N"/>
    <property type="match status" value="1"/>
</dbReference>
<feature type="domain" description="Glycosyl-hydrolase 97 catalytic" evidence="7">
    <location>
        <begin position="300"/>
        <end position="453"/>
    </location>
</feature>
<dbReference type="Proteomes" id="UP000319374">
    <property type="component" value="Chromosome"/>
</dbReference>